<dbReference type="EMBL" id="CAXAJV020001300">
    <property type="protein sequence ID" value="CAL7950561.1"/>
    <property type="molecule type" value="Genomic_DNA"/>
</dbReference>
<evidence type="ECO:0000313" key="2">
    <source>
        <dbReference type="EMBL" id="CAL7950561.1"/>
    </source>
</evidence>
<keyword evidence="1" id="KW-0175">Coiled coil</keyword>
<reference evidence="2 3" key="1">
    <citation type="submission" date="2024-08" db="EMBL/GenBank/DDBJ databases">
        <authorList>
            <person name="Will J Nash"/>
            <person name="Angela Man"/>
            <person name="Seanna McTaggart"/>
            <person name="Kendall Baker"/>
            <person name="Tom Barker"/>
            <person name="Leah Catchpole"/>
            <person name="Alex Durrant"/>
            <person name="Karim Gharbi"/>
            <person name="Naomi Irish"/>
            <person name="Gemy Kaithakottil"/>
            <person name="Debby Ku"/>
            <person name="Aaliyah Providence"/>
            <person name="Felix Shaw"/>
            <person name="David Swarbreck"/>
            <person name="Chris Watkins"/>
            <person name="Ann M. McCartney"/>
            <person name="Giulio Formenti"/>
            <person name="Alice Mouton"/>
            <person name="Noel Vella"/>
            <person name="Bjorn M von Reumont"/>
            <person name="Adriana Vella"/>
            <person name="Wilfried Haerty"/>
        </authorList>
    </citation>
    <scope>NUCLEOTIDE SEQUENCE [LARGE SCALE GENOMIC DNA]</scope>
</reference>
<proteinExistence type="predicted"/>
<evidence type="ECO:0000313" key="3">
    <source>
        <dbReference type="Proteomes" id="UP001642520"/>
    </source>
</evidence>
<keyword evidence="3" id="KW-1185">Reference proteome</keyword>
<organism evidence="2 3">
    <name type="scientific">Xylocopa violacea</name>
    <name type="common">Violet carpenter bee</name>
    <name type="synonym">Apis violacea</name>
    <dbReference type="NCBI Taxonomy" id="135666"/>
    <lineage>
        <taxon>Eukaryota</taxon>
        <taxon>Metazoa</taxon>
        <taxon>Ecdysozoa</taxon>
        <taxon>Arthropoda</taxon>
        <taxon>Hexapoda</taxon>
        <taxon>Insecta</taxon>
        <taxon>Pterygota</taxon>
        <taxon>Neoptera</taxon>
        <taxon>Endopterygota</taxon>
        <taxon>Hymenoptera</taxon>
        <taxon>Apocrita</taxon>
        <taxon>Aculeata</taxon>
        <taxon>Apoidea</taxon>
        <taxon>Anthophila</taxon>
        <taxon>Apidae</taxon>
        <taxon>Xylocopa</taxon>
        <taxon>Xylocopa</taxon>
    </lineage>
</organism>
<protein>
    <submittedName>
        <fullName evidence="2">Uncharacterized protein</fullName>
    </submittedName>
</protein>
<dbReference type="Proteomes" id="UP001642520">
    <property type="component" value="Unassembled WGS sequence"/>
</dbReference>
<gene>
    <name evidence="2" type="ORF">XYLVIOL_LOCUS10025</name>
</gene>
<accession>A0ABP1PBF3</accession>
<evidence type="ECO:0000256" key="1">
    <source>
        <dbReference type="SAM" id="Coils"/>
    </source>
</evidence>
<sequence>MRDAKSELVVSESEKEAMRNQYQKSLGRYETERKQLEYQLSQARAETSELKTRIAHILELLTRQIATQEKQFLELTETVRDLVREKSRLQNALVEKQTETDTLEGKFQRTMDLLEAERFERDRTATGKAHRACQTEDQEMMTGSSQEEFDKESISCRPQNVRIKSKHDLDEPSTEGTLLRELFFRKPSVEESGTLDIIPVLSETDLQTKRSSSVLFS</sequence>
<feature type="coiled-coil region" evidence="1">
    <location>
        <begin position="1"/>
        <end position="99"/>
    </location>
</feature>
<name>A0ABP1PBF3_XYLVO</name>
<comment type="caution">
    <text evidence="2">The sequence shown here is derived from an EMBL/GenBank/DDBJ whole genome shotgun (WGS) entry which is preliminary data.</text>
</comment>